<dbReference type="EMBL" id="CM008050">
    <property type="protein sequence ID" value="PVH37562.1"/>
    <property type="molecule type" value="Genomic_DNA"/>
</dbReference>
<gene>
    <name evidence="2" type="ORF">PAHAL_5G031300</name>
</gene>
<keyword evidence="1" id="KW-1133">Transmembrane helix</keyword>
<evidence type="ECO:0000256" key="1">
    <source>
        <dbReference type="SAM" id="Phobius"/>
    </source>
</evidence>
<keyword evidence="1" id="KW-0472">Membrane</keyword>
<dbReference type="Proteomes" id="UP000243499">
    <property type="component" value="Chromosome 5"/>
</dbReference>
<dbReference type="Gramene" id="PVH37562">
    <property type="protein sequence ID" value="PVH37562"/>
    <property type="gene ID" value="PAHAL_5G031300"/>
</dbReference>
<sequence length="53" mass="6107">MLVYNTRRENLAEKNYKKKNSSLPLTIPCCVSVIINLLFFLTRSRSLSLASLF</sequence>
<reference evidence="2" key="1">
    <citation type="submission" date="2018-04" db="EMBL/GenBank/DDBJ databases">
        <title>WGS assembly of Panicum hallii.</title>
        <authorList>
            <person name="Lovell J."/>
            <person name="Jenkins J."/>
            <person name="Lowry D."/>
            <person name="Mamidi S."/>
            <person name="Sreedasyam A."/>
            <person name="Weng X."/>
            <person name="Barry K."/>
            <person name="Bonette J."/>
            <person name="Campitelli B."/>
            <person name="Daum C."/>
            <person name="Gordon S."/>
            <person name="Gould B."/>
            <person name="Lipzen A."/>
            <person name="Macqueen A."/>
            <person name="Palacio-Mejia J."/>
            <person name="Plott C."/>
            <person name="Shakirov E."/>
            <person name="Shu S."/>
            <person name="Yoshinaga Y."/>
            <person name="Zane M."/>
            <person name="Rokhsar D."/>
            <person name="Grimwood J."/>
            <person name="Schmutz J."/>
            <person name="Juenger T."/>
        </authorList>
    </citation>
    <scope>NUCLEOTIDE SEQUENCE [LARGE SCALE GENOMIC DNA]</scope>
    <source>
        <strain evidence="2">FIL2</strain>
    </source>
</reference>
<evidence type="ECO:0000313" key="2">
    <source>
        <dbReference type="EMBL" id="PVH37562.1"/>
    </source>
</evidence>
<keyword evidence="1" id="KW-0812">Transmembrane</keyword>
<name>A0A2T8IIS0_9POAL</name>
<feature type="transmembrane region" description="Helical" evidence="1">
    <location>
        <begin position="21"/>
        <end position="41"/>
    </location>
</feature>
<proteinExistence type="predicted"/>
<accession>A0A2T8IIS0</accession>
<dbReference type="AlphaFoldDB" id="A0A2T8IIS0"/>
<protein>
    <submittedName>
        <fullName evidence="2">Uncharacterized protein</fullName>
    </submittedName>
</protein>
<organism evidence="2">
    <name type="scientific">Panicum hallii</name>
    <dbReference type="NCBI Taxonomy" id="206008"/>
    <lineage>
        <taxon>Eukaryota</taxon>
        <taxon>Viridiplantae</taxon>
        <taxon>Streptophyta</taxon>
        <taxon>Embryophyta</taxon>
        <taxon>Tracheophyta</taxon>
        <taxon>Spermatophyta</taxon>
        <taxon>Magnoliopsida</taxon>
        <taxon>Liliopsida</taxon>
        <taxon>Poales</taxon>
        <taxon>Poaceae</taxon>
        <taxon>PACMAD clade</taxon>
        <taxon>Panicoideae</taxon>
        <taxon>Panicodae</taxon>
        <taxon>Paniceae</taxon>
        <taxon>Panicinae</taxon>
        <taxon>Panicum</taxon>
        <taxon>Panicum sect. Panicum</taxon>
    </lineage>
</organism>